<organism evidence="5 6">
    <name type="scientific">Ramazzottius varieornatus</name>
    <name type="common">Water bear</name>
    <name type="synonym">Tardigrade</name>
    <dbReference type="NCBI Taxonomy" id="947166"/>
    <lineage>
        <taxon>Eukaryota</taxon>
        <taxon>Metazoa</taxon>
        <taxon>Ecdysozoa</taxon>
        <taxon>Tardigrada</taxon>
        <taxon>Eutardigrada</taxon>
        <taxon>Parachela</taxon>
        <taxon>Hypsibioidea</taxon>
        <taxon>Ramazzottiidae</taxon>
        <taxon>Ramazzottius</taxon>
    </lineage>
</organism>
<proteinExistence type="inferred from homology"/>
<reference evidence="5 6" key="1">
    <citation type="journal article" date="2016" name="Nat. Commun.">
        <title>Extremotolerant tardigrade genome and improved radiotolerance of human cultured cells by tardigrade-unique protein.</title>
        <authorList>
            <person name="Hashimoto T."/>
            <person name="Horikawa D.D."/>
            <person name="Saito Y."/>
            <person name="Kuwahara H."/>
            <person name="Kozuka-Hata H."/>
            <person name="Shin-I T."/>
            <person name="Minakuchi Y."/>
            <person name="Ohishi K."/>
            <person name="Motoyama A."/>
            <person name="Aizu T."/>
            <person name="Enomoto A."/>
            <person name="Kondo K."/>
            <person name="Tanaka S."/>
            <person name="Hara Y."/>
            <person name="Koshikawa S."/>
            <person name="Sagara H."/>
            <person name="Miura T."/>
            <person name="Yokobori S."/>
            <person name="Miyagawa K."/>
            <person name="Suzuki Y."/>
            <person name="Kubo T."/>
            <person name="Oyama M."/>
            <person name="Kohara Y."/>
            <person name="Fujiyama A."/>
            <person name="Arakawa K."/>
            <person name="Katayama T."/>
            <person name="Toyoda A."/>
            <person name="Kunieda T."/>
        </authorList>
    </citation>
    <scope>NUCLEOTIDE SEQUENCE [LARGE SCALE GENOMIC DNA]</scope>
    <source>
        <strain evidence="5 6">YOKOZUNA-1</strain>
    </source>
</reference>
<sequence length="270" mass="30193">MMSKRMAAETYDPRYYVENFDHRKYAEQFYGAGQWNLEQIASSASGFCMKAVNKFISECEKGGGRFLDIATGACLANLMPAATKFDHIYCAEFSPAAREELEKWKAGEPDALDWTTYFKYAANLDGQAENWKAYEALLHKAWVSILPCDLTKDDPFAPEKLAPVDVITESFLLCSIVKDVGDLTDAIRRMAQYLKKGGALILSECVNASFYQVGGRTLYLCNLSEQDYVQALKNNGMEGIEIARASDVNLREDQEFSNIGDDIVVKAVKT</sequence>
<name>A0A1D1UKA5_RAMVA</name>
<evidence type="ECO:0000256" key="3">
    <source>
        <dbReference type="ARBA" id="ARBA00022679"/>
    </source>
</evidence>
<evidence type="ECO:0000256" key="1">
    <source>
        <dbReference type="ARBA" id="ARBA00007996"/>
    </source>
</evidence>
<dbReference type="InterPro" id="IPR029063">
    <property type="entry name" value="SAM-dependent_MTases_sf"/>
</dbReference>
<dbReference type="OrthoDB" id="10050085at2759"/>
<dbReference type="CDD" id="cd02440">
    <property type="entry name" value="AdoMet_MTases"/>
    <property type="match status" value="1"/>
</dbReference>
<dbReference type="GO" id="GO:0032259">
    <property type="term" value="P:methylation"/>
    <property type="evidence" value="ECO:0007669"/>
    <property type="project" value="UniProtKB-KW"/>
</dbReference>
<dbReference type="STRING" id="947166.A0A1D1UKA5"/>
<protein>
    <submittedName>
        <fullName evidence="5">Uncharacterized protein</fullName>
    </submittedName>
</protein>
<keyword evidence="6" id="KW-1185">Reference proteome</keyword>
<dbReference type="EMBL" id="BDGG01000001">
    <property type="protein sequence ID" value="GAU89891.1"/>
    <property type="molecule type" value="Genomic_DNA"/>
</dbReference>
<keyword evidence="2" id="KW-0489">Methyltransferase</keyword>
<comment type="similarity">
    <text evidence="1">Belongs to the class I-like SAM-binding methyltransferase superfamily. NNMT/PNMT/TEMT family.</text>
</comment>
<dbReference type="PANTHER" id="PTHR10867">
    <property type="entry name" value="NNMT/PNMT/TEMT FAMILY MEMBER"/>
    <property type="match status" value="1"/>
</dbReference>
<dbReference type="PROSITE" id="PS51681">
    <property type="entry name" value="SAM_MT_NNMT_PNMT_TEMT"/>
    <property type="match status" value="1"/>
</dbReference>
<dbReference type="InterPro" id="IPR000940">
    <property type="entry name" value="NNMT_TEMT_trans"/>
</dbReference>
<dbReference type="Proteomes" id="UP000186922">
    <property type="component" value="Unassembled WGS sequence"/>
</dbReference>
<dbReference type="Pfam" id="PF01234">
    <property type="entry name" value="NNMT_PNMT_TEMT"/>
    <property type="match status" value="1"/>
</dbReference>
<evidence type="ECO:0000256" key="4">
    <source>
        <dbReference type="ARBA" id="ARBA00022691"/>
    </source>
</evidence>
<dbReference type="SUPFAM" id="SSF53335">
    <property type="entry name" value="S-adenosyl-L-methionine-dependent methyltransferases"/>
    <property type="match status" value="1"/>
</dbReference>
<accession>A0A1D1UKA5</accession>
<dbReference type="GO" id="GO:0008170">
    <property type="term" value="F:N-methyltransferase activity"/>
    <property type="evidence" value="ECO:0007669"/>
    <property type="project" value="TreeGrafter"/>
</dbReference>
<dbReference type="AlphaFoldDB" id="A0A1D1UKA5"/>
<dbReference type="GO" id="GO:0005829">
    <property type="term" value="C:cytosol"/>
    <property type="evidence" value="ECO:0007669"/>
    <property type="project" value="TreeGrafter"/>
</dbReference>
<keyword evidence="3" id="KW-0808">Transferase</keyword>
<gene>
    <name evidence="5" type="primary">RvY_02389-1</name>
    <name evidence="5" type="synonym">RvY_02389.1</name>
    <name evidence="5" type="ORF">RvY_02389</name>
</gene>
<evidence type="ECO:0000313" key="6">
    <source>
        <dbReference type="Proteomes" id="UP000186922"/>
    </source>
</evidence>
<evidence type="ECO:0000256" key="2">
    <source>
        <dbReference type="ARBA" id="ARBA00022603"/>
    </source>
</evidence>
<dbReference type="Gene3D" id="3.40.50.150">
    <property type="entry name" value="Vaccinia Virus protein VP39"/>
    <property type="match status" value="1"/>
</dbReference>
<evidence type="ECO:0000313" key="5">
    <source>
        <dbReference type="EMBL" id="GAU89891.1"/>
    </source>
</evidence>
<keyword evidence="4" id="KW-0949">S-adenosyl-L-methionine</keyword>
<comment type="caution">
    <text evidence="5">The sequence shown here is derived from an EMBL/GenBank/DDBJ whole genome shotgun (WGS) entry which is preliminary data.</text>
</comment>
<dbReference type="PANTHER" id="PTHR10867:SF17">
    <property type="entry name" value="NICOTINAMIDE N-METHYLTRANSFERASE"/>
    <property type="match status" value="1"/>
</dbReference>